<dbReference type="Gene3D" id="3.30.10.20">
    <property type="match status" value="2"/>
</dbReference>
<evidence type="ECO:0000313" key="4">
    <source>
        <dbReference type="EMBL" id="MEB3041175.1"/>
    </source>
</evidence>
<feature type="domain" description="PASTA" evidence="3">
    <location>
        <begin position="49"/>
        <end position="128"/>
    </location>
</feature>
<sequence length="243" mass="27301">MEKIKAYLSSLMQNKNVRFWGFQLFLAFLLIFGLIYIALLSLDSWTRHGEFVVVPDLTPKMSEKGGKVEKVLTLSEAQELLEKNHLRYEVIDSAAYDPNLPKYAVVSQTPEPNEKVKKDRKIYLTLNPANYRKITVPNVIQMPLSTAEDNLKSAKFQVGKITYVNNIGKDMVLQMFYKGKEVKPRTLDKDGKKVLYEGDKLLENSKIDIVCGNGFDASNPDATLPNGDTSNTGDGKDNGGIDF</sequence>
<proteinExistence type="predicted"/>
<keyword evidence="5" id="KW-1185">Reference proteome</keyword>
<dbReference type="EMBL" id="JAYKBV010000016">
    <property type="protein sequence ID" value="MEB3041175.1"/>
    <property type="molecule type" value="Genomic_DNA"/>
</dbReference>
<evidence type="ECO:0000259" key="3">
    <source>
        <dbReference type="PROSITE" id="PS51178"/>
    </source>
</evidence>
<keyword evidence="2" id="KW-0472">Membrane</keyword>
<dbReference type="InterPro" id="IPR005543">
    <property type="entry name" value="PASTA_dom"/>
</dbReference>
<dbReference type="PROSITE" id="PS51178">
    <property type="entry name" value="PASTA"/>
    <property type="match status" value="1"/>
</dbReference>
<gene>
    <name evidence="4" type="ORF">VJJ49_10805</name>
</gene>
<evidence type="ECO:0000256" key="2">
    <source>
        <dbReference type="SAM" id="Phobius"/>
    </source>
</evidence>
<organism evidence="4 5">
    <name type="scientific">Capnocytophaga gingivalis</name>
    <dbReference type="NCBI Taxonomy" id="1017"/>
    <lineage>
        <taxon>Bacteria</taxon>
        <taxon>Pseudomonadati</taxon>
        <taxon>Bacteroidota</taxon>
        <taxon>Flavobacteriia</taxon>
        <taxon>Flavobacteriales</taxon>
        <taxon>Flavobacteriaceae</taxon>
        <taxon>Capnocytophaga</taxon>
    </lineage>
</organism>
<protein>
    <submittedName>
        <fullName evidence="4">PASTA domain-containing protein</fullName>
    </submittedName>
</protein>
<keyword evidence="2" id="KW-1133">Transmembrane helix</keyword>
<accession>A0ABU5YBI9</accession>
<reference evidence="4 5" key="1">
    <citation type="submission" date="2023-12" db="EMBL/GenBank/DDBJ databases">
        <title>Genomic sequences of Capnocytophaga and Parvimonas strains.</title>
        <authorList>
            <person name="Watt R.M."/>
            <person name="Wang M."/>
            <person name="Yang T."/>
            <person name="Tong W.M."/>
        </authorList>
    </citation>
    <scope>NUCLEOTIDE SEQUENCE [LARGE SCALE GENOMIC DNA]</scope>
    <source>
        <strain evidence="4 5">CCUG 13156</strain>
    </source>
</reference>
<name>A0ABU5YBI9_9FLAO</name>
<dbReference type="SMART" id="SM00740">
    <property type="entry name" value="PASTA"/>
    <property type="match status" value="2"/>
</dbReference>
<evidence type="ECO:0000256" key="1">
    <source>
        <dbReference type="SAM" id="MobiDB-lite"/>
    </source>
</evidence>
<dbReference type="Proteomes" id="UP001324270">
    <property type="component" value="Unassembled WGS sequence"/>
</dbReference>
<feature type="transmembrane region" description="Helical" evidence="2">
    <location>
        <begin position="20"/>
        <end position="42"/>
    </location>
</feature>
<feature type="region of interest" description="Disordered" evidence="1">
    <location>
        <begin position="221"/>
        <end position="243"/>
    </location>
</feature>
<feature type="compositionally biased region" description="Basic and acidic residues" evidence="1">
    <location>
        <begin position="234"/>
        <end position="243"/>
    </location>
</feature>
<comment type="caution">
    <text evidence="4">The sequence shown here is derived from an EMBL/GenBank/DDBJ whole genome shotgun (WGS) entry which is preliminary data.</text>
</comment>
<evidence type="ECO:0000313" key="5">
    <source>
        <dbReference type="Proteomes" id="UP001324270"/>
    </source>
</evidence>
<dbReference type="Pfam" id="PF03793">
    <property type="entry name" value="PASTA"/>
    <property type="match status" value="1"/>
</dbReference>
<dbReference type="RefSeq" id="WP_276884528.1">
    <property type="nucleotide sequence ID" value="NZ_CAUSZE010000023.1"/>
</dbReference>
<dbReference type="CDD" id="cd06577">
    <property type="entry name" value="PASTA_pknB"/>
    <property type="match status" value="2"/>
</dbReference>
<keyword evidence="2" id="KW-0812">Transmembrane</keyword>